<sequence length="297" mass="33735">MKLCTWNVRGCNSPLKLSEVASFLGSAQLDVMGILETRIRQSKATKIANATFPYCQVICNYPYHNNGRIWILWRPTTMSVRTIEVNSQFIHCHITHYSSCTEFTVTFLYASNDPLVRQGLWSSLNGLSSYVEERISTTPPCLYDILDFNACLLNCALDDIQSSGCAFTWSNKQEGVARVWCKLDHALANYQWLSKLSSSSAHFLPAGVSDHLPVPRFSFLNCWLSDPSFHVVVQKAWDVPIHGSIMFCFFGKLKNVREALTAMHRRKFSSITQKTSEAKLRLENCQKNLQIYPTSRA</sequence>
<feature type="domain" description="Endonuclease/exonuclease/phosphatase" evidence="1">
    <location>
        <begin position="4"/>
        <end position="211"/>
    </location>
</feature>
<evidence type="ECO:0000313" key="3">
    <source>
        <dbReference type="Proteomes" id="UP001443914"/>
    </source>
</evidence>
<comment type="caution">
    <text evidence="2">The sequence shown here is derived from an EMBL/GenBank/DDBJ whole genome shotgun (WGS) entry which is preliminary data.</text>
</comment>
<dbReference type="Pfam" id="PF03372">
    <property type="entry name" value="Exo_endo_phos"/>
    <property type="match status" value="1"/>
</dbReference>
<accession>A0AAW1HYX8</accession>
<dbReference type="Proteomes" id="UP001443914">
    <property type="component" value="Unassembled WGS sequence"/>
</dbReference>
<name>A0AAW1HYX8_SAPOF</name>
<evidence type="ECO:0000313" key="2">
    <source>
        <dbReference type="EMBL" id="KAK9682393.1"/>
    </source>
</evidence>
<evidence type="ECO:0000259" key="1">
    <source>
        <dbReference type="Pfam" id="PF03372"/>
    </source>
</evidence>
<dbReference type="PANTHER" id="PTHR33710:SF64">
    <property type="entry name" value="ENDONUCLEASE_EXONUCLEASE_PHOSPHATASE DOMAIN-CONTAINING PROTEIN"/>
    <property type="match status" value="1"/>
</dbReference>
<dbReference type="PANTHER" id="PTHR33710">
    <property type="entry name" value="BNAC02G09200D PROTEIN"/>
    <property type="match status" value="1"/>
</dbReference>
<dbReference type="SUPFAM" id="SSF56219">
    <property type="entry name" value="DNase I-like"/>
    <property type="match status" value="1"/>
</dbReference>
<proteinExistence type="predicted"/>
<protein>
    <recommendedName>
        <fullName evidence="1">Endonuclease/exonuclease/phosphatase domain-containing protein</fullName>
    </recommendedName>
</protein>
<dbReference type="InterPro" id="IPR036691">
    <property type="entry name" value="Endo/exonu/phosph_ase_sf"/>
</dbReference>
<keyword evidence="3" id="KW-1185">Reference proteome</keyword>
<reference evidence="2" key="1">
    <citation type="submission" date="2024-03" db="EMBL/GenBank/DDBJ databases">
        <title>WGS assembly of Saponaria officinalis var. Norfolk2.</title>
        <authorList>
            <person name="Jenkins J."/>
            <person name="Shu S."/>
            <person name="Grimwood J."/>
            <person name="Barry K."/>
            <person name="Goodstein D."/>
            <person name="Schmutz J."/>
            <person name="Leebens-Mack J."/>
            <person name="Osbourn A."/>
        </authorList>
    </citation>
    <scope>NUCLEOTIDE SEQUENCE [LARGE SCALE GENOMIC DNA]</scope>
    <source>
        <strain evidence="2">JIC</strain>
    </source>
</reference>
<dbReference type="InterPro" id="IPR005135">
    <property type="entry name" value="Endo/exonuclease/phosphatase"/>
</dbReference>
<dbReference type="Gene3D" id="3.60.10.10">
    <property type="entry name" value="Endonuclease/exonuclease/phosphatase"/>
    <property type="match status" value="1"/>
</dbReference>
<dbReference type="EMBL" id="JBDFQZ010000010">
    <property type="protein sequence ID" value="KAK9682393.1"/>
    <property type="molecule type" value="Genomic_DNA"/>
</dbReference>
<gene>
    <name evidence="2" type="ORF">RND81_10G070600</name>
</gene>
<dbReference type="GO" id="GO:0003824">
    <property type="term" value="F:catalytic activity"/>
    <property type="evidence" value="ECO:0007669"/>
    <property type="project" value="InterPro"/>
</dbReference>
<dbReference type="AlphaFoldDB" id="A0AAW1HYX8"/>
<organism evidence="2 3">
    <name type="scientific">Saponaria officinalis</name>
    <name type="common">Common soapwort</name>
    <name type="synonym">Lychnis saponaria</name>
    <dbReference type="NCBI Taxonomy" id="3572"/>
    <lineage>
        <taxon>Eukaryota</taxon>
        <taxon>Viridiplantae</taxon>
        <taxon>Streptophyta</taxon>
        <taxon>Embryophyta</taxon>
        <taxon>Tracheophyta</taxon>
        <taxon>Spermatophyta</taxon>
        <taxon>Magnoliopsida</taxon>
        <taxon>eudicotyledons</taxon>
        <taxon>Gunneridae</taxon>
        <taxon>Pentapetalae</taxon>
        <taxon>Caryophyllales</taxon>
        <taxon>Caryophyllaceae</taxon>
        <taxon>Caryophylleae</taxon>
        <taxon>Saponaria</taxon>
    </lineage>
</organism>